<keyword evidence="1" id="KW-0472">Membrane</keyword>
<evidence type="ECO:0000313" key="2">
    <source>
        <dbReference type="EMBL" id="CAL1708742.1"/>
    </source>
</evidence>
<dbReference type="EMBL" id="OZ037948">
    <property type="protein sequence ID" value="CAL1708742.1"/>
    <property type="molecule type" value="Genomic_DNA"/>
</dbReference>
<reference evidence="3" key="1">
    <citation type="submission" date="2024-04" db="EMBL/GenBank/DDBJ databases">
        <authorList>
            <person name="Shaw F."/>
            <person name="Minotto A."/>
        </authorList>
    </citation>
    <scope>NUCLEOTIDE SEQUENCE [LARGE SCALE GENOMIC DNA]</scope>
</reference>
<sequence>MIIEANAHLIGLYILLPMYGLYIATLVECIGVLRRRYNEGIRSMWLPVATLLIFIITNLDVFFATVRSYDAFSIKRDSDQTAEEFYAVIASPTSVTKNVCFVMQTLVADAIMIYRTALVWNYDWRVLAVPIALLCADFATGVFGMNTLAHSGFTTTSAAALVTLRIKYFFVVTLVLNILCALLIAWKVWLIQTSLAGARIFGSRRLWRMVEIIIESAAIYCACLVALIILASTNSGAYFIALDPTPSIMAVVFTFVIIRASKTQTSPSMASTTARTTTGSLNFLRTFGGTPRSQEHVGVEVHLEEVIYKHDADESRGEINSSGTIMCIYVYNVAICIKLTTSYRKIQTSLGANSIP</sequence>
<organism evidence="2 3">
    <name type="scientific">Somion occarium</name>
    <dbReference type="NCBI Taxonomy" id="3059160"/>
    <lineage>
        <taxon>Eukaryota</taxon>
        <taxon>Fungi</taxon>
        <taxon>Dikarya</taxon>
        <taxon>Basidiomycota</taxon>
        <taxon>Agaricomycotina</taxon>
        <taxon>Agaricomycetes</taxon>
        <taxon>Polyporales</taxon>
        <taxon>Cerrenaceae</taxon>
        <taxon>Somion</taxon>
    </lineage>
</organism>
<accession>A0ABP1DNK2</accession>
<feature type="transmembrane region" description="Helical" evidence="1">
    <location>
        <begin position="85"/>
        <end position="114"/>
    </location>
</feature>
<feature type="transmembrane region" description="Helical" evidence="1">
    <location>
        <begin position="237"/>
        <end position="258"/>
    </location>
</feature>
<keyword evidence="1" id="KW-0812">Transmembrane</keyword>
<feature type="transmembrane region" description="Helical" evidence="1">
    <location>
        <begin position="168"/>
        <end position="191"/>
    </location>
</feature>
<proteinExistence type="predicted"/>
<feature type="transmembrane region" description="Helical" evidence="1">
    <location>
        <begin position="12"/>
        <end position="33"/>
    </location>
</feature>
<evidence type="ECO:0000313" key="3">
    <source>
        <dbReference type="Proteomes" id="UP001497453"/>
    </source>
</evidence>
<keyword evidence="1" id="KW-1133">Transmembrane helix</keyword>
<keyword evidence="3" id="KW-1185">Reference proteome</keyword>
<gene>
    <name evidence="2" type="ORF">GFSPODELE1_LOCUS7004</name>
</gene>
<evidence type="ECO:0008006" key="4">
    <source>
        <dbReference type="Google" id="ProtNLM"/>
    </source>
</evidence>
<feature type="transmembrane region" description="Helical" evidence="1">
    <location>
        <begin position="212"/>
        <end position="231"/>
    </location>
</feature>
<name>A0ABP1DNK2_9APHY</name>
<dbReference type="Proteomes" id="UP001497453">
    <property type="component" value="Chromosome 5"/>
</dbReference>
<feature type="transmembrane region" description="Helical" evidence="1">
    <location>
        <begin position="45"/>
        <end position="65"/>
    </location>
</feature>
<feature type="transmembrane region" description="Helical" evidence="1">
    <location>
        <begin position="126"/>
        <end position="148"/>
    </location>
</feature>
<protein>
    <recommendedName>
        <fullName evidence="4">Gustatory receptor</fullName>
    </recommendedName>
</protein>
<evidence type="ECO:0000256" key="1">
    <source>
        <dbReference type="SAM" id="Phobius"/>
    </source>
</evidence>